<accession>A0A0F7TIU3</accession>
<dbReference type="EMBL" id="CDHK01000002">
    <property type="protein sequence ID" value="CEJ55401.1"/>
    <property type="molecule type" value="Genomic_DNA"/>
</dbReference>
<sequence>MSSDPAIIPLGQMPQQAGIRAQKDDWTGIIDRTQRRKLQNRLNQRAFRLRRQFERQQHQQETEPTDLVIRDSLYLSPSELQTGSKRTQCPPEMPELMLRLEAEASKSYSESSPNLDHLLSLPKINVQRAIIQNIHSTGMTMEWTKEDDAISIFNLQVPGFSDLHIPLDLLPTEVQKRVPHHPWLDFFPSPTLRDNLIVLQDEIDDEDLCHDLMAFWDTRNTRAGLLVWGPSWQTTSWEVTESFLTKWGFLLYGCTALLRSTNFWRVQRGEKPLIWKEYFTPQHPFLQVLKRRREIRPCEPQV</sequence>
<dbReference type="PANTHER" id="PTHR38116:SF1">
    <property type="entry name" value="BZIP DOMAIN-CONTAINING PROTEIN"/>
    <property type="match status" value="1"/>
</dbReference>
<gene>
    <name evidence="1" type="ORF">PMG11_01662</name>
</gene>
<dbReference type="CDD" id="cd14688">
    <property type="entry name" value="bZIP_YAP"/>
    <property type="match status" value="1"/>
</dbReference>
<dbReference type="OrthoDB" id="2245989at2759"/>
<dbReference type="Pfam" id="PF11905">
    <property type="entry name" value="DUF3425"/>
    <property type="match status" value="1"/>
</dbReference>
<dbReference type="STRING" id="104259.A0A0F7TIU3"/>
<evidence type="ECO:0000313" key="1">
    <source>
        <dbReference type="EMBL" id="CEJ55401.1"/>
    </source>
</evidence>
<organism evidence="1 2">
    <name type="scientific">Penicillium brasilianum</name>
    <dbReference type="NCBI Taxonomy" id="104259"/>
    <lineage>
        <taxon>Eukaryota</taxon>
        <taxon>Fungi</taxon>
        <taxon>Dikarya</taxon>
        <taxon>Ascomycota</taxon>
        <taxon>Pezizomycotina</taxon>
        <taxon>Eurotiomycetes</taxon>
        <taxon>Eurotiomycetidae</taxon>
        <taxon>Eurotiales</taxon>
        <taxon>Aspergillaceae</taxon>
        <taxon>Penicillium</taxon>
    </lineage>
</organism>
<name>A0A0F7TIU3_PENBI</name>
<keyword evidence="2" id="KW-1185">Reference proteome</keyword>
<protein>
    <recommendedName>
        <fullName evidence="3">BZIP domain-containing protein</fullName>
    </recommendedName>
</protein>
<reference evidence="2" key="1">
    <citation type="journal article" date="2015" name="Genome Announc.">
        <title>Draft genome sequence of the fungus Penicillium brasilianum MG11.</title>
        <authorList>
            <person name="Horn F."/>
            <person name="Linde J."/>
            <person name="Mattern D.J."/>
            <person name="Walther G."/>
            <person name="Guthke R."/>
            <person name="Brakhage A.A."/>
            <person name="Valiante V."/>
        </authorList>
    </citation>
    <scope>NUCLEOTIDE SEQUENCE [LARGE SCALE GENOMIC DNA]</scope>
    <source>
        <strain evidence="2">MG11</strain>
    </source>
</reference>
<evidence type="ECO:0008006" key="3">
    <source>
        <dbReference type="Google" id="ProtNLM"/>
    </source>
</evidence>
<dbReference type="AlphaFoldDB" id="A0A0F7TIU3"/>
<proteinExistence type="predicted"/>
<dbReference type="InterPro" id="IPR021833">
    <property type="entry name" value="DUF3425"/>
</dbReference>
<dbReference type="PANTHER" id="PTHR38116">
    <property type="entry name" value="CHROMOSOME 7, WHOLE GENOME SHOTGUN SEQUENCE"/>
    <property type="match status" value="1"/>
</dbReference>
<dbReference type="Proteomes" id="UP000042958">
    <property type="component" value="Unassembled WGS sequence"/>
</dbReference>
<evidence type="ECO:0000313" key="2">
    <source>
        <dbReference type="Proteomes" id="UP000042958"/>
    </source>
</evidence>